<evidence type="ECO:0000256" key="2">
    <source>
        <dbReference type="ARBA" id="ARBA00012438"/>
    </source>
</evidence>
<evidence type="ECO:0000256" key="8">
    <source>
        <dbReference type="ARBA" id="ARBA00022777"/>
    </source>
</evidence>
<evidence type="ECO:0000259" key="13">
    <source>
        <dbReference type="PROSITE" id="PS50109"/>
    </source>
</evidence>
<dbReference type="GO" id="GO:0005524">
    <property type="term" value="F:ATP binding"/>
    <property type="evidence" value="ECO:0007669"/>
    <property type="project" value="UniProtKB-KW"/>
</dbReference>
<dbReference type="InterPro" id="IPR036097">
    <property type="entry name" value="HisK_dim/P_sf"/>
</dbReference>
<dbReference type="Gene3D" id="2.30.30.40">
    <property type="entry name" value="SH3 Domains"/>
    <property type="match status" value="1"/>
</dbReference>
<feature type="domain" description="CheW-like" evidence="14">
    <location>
        <begin position="579"/>
        <end position="709"/>
    </location>
</feature>
<name>A0A2A4T2S0_9DELT</name>
<evidence type="ECO:0000256" key="12">
    <source>
        <dbReference type="PROSITE-ProRule" id="PRU00110"/>
    </source>
</evidence>
<dbReference type="SUPFAM" id="SSF47384">
    <property type="entry name" value="Homodimeric domain of signal transducing histidine kinase"/>
    <property type="match status" value="1"/>
</dbReference>
<evidence type="ECO:0000256" key="6">
    <source>
        <dbReference type="ARBA" id="ARBA00022679"/>
    </source>
</evidence>
<evidence type="ECO:0000256" key="7">
    <source>
        <dbReference type="ARBA" id="ARBA00022741"/>
    </source>
</evidence>
<comment type="function">
    <text evidence="11">Involved in the transmission of sensory signals from the chemoreceptors to the flagellar motors. CheA is autophosphorylated; it can transfer its phosphate group to either CheB or CheY.</text>
</comment>
<dbReference type="SMART" id="SM00260">
    <property type="entry name" value="CheW"/>
    <property type="match status" value="1"/>
</dbReference>
<dbReference type="GO" id="GO:0000155">
    <property type="term" value="F:phosphorelay sensor kinase activity"/>
    <property type="evidence" value="ECO:0007669"/>
    <property type="project" value="InterPro"/>
</dbReference>
<dbReference type="InterPro" id="IPR004358">
    <property type="entry name" value="Sig_transdc_His_kin-like_C"/>
</dbReference>
<proteinExistence type="predicted"/>
<dbReference type="SUPFAM" id="SSF50341">
    <property type="entry name" value="CheW-like"/>
    <property type="match status" value="1"/>
</dbReference>
<dbReference type="Pfam" id="PF01627">
    <property type="entry name" value="Hpt"/>
    <property type="match status" value="1"/>
</dbReference>
<dbReference type="InterPro" id="IPR036061">
    <property type="entry name" value="CheW-like_dom_sf"/>
</dbReference>
<dbReference type="PROSITE" id="PS50851">
    <property type="entry name" value="CHEW"/>
    <property type="match status" value="1"/>
</dbReference>
<evidence type="ECO:0000256" key="3">
    <source>
        <dbReference type="ARBA" id="ARBA00021495"/>
    </source>
</evidence>
<keyword evidence="7" id="KW-0547">Nucleotide-binding</keyword>
<dbReference type="EMBL" id="NVSR01000047">
    <property type="protein sequence ID" value="PCI27863.1"/>
    <property type="molecule type" value="Genomic_DNA"/>
</dbReference>
<dbReference type="CDD" id="cd00731">
    <property type="entry name" value="CheA_reg"/>
    <property type="match status" value="1"/>
</dbReference>
<dbReference type="InterPro" id="IPR037006">
    <property type="entry name" value="CheA-like_homodim_sf"/>
</dbReference>
<dbReference type="SUPFAM" id="SSF47226">
    <property type="entry name" value="Histidine-containing phosphotransfer domain, HPT domain"/>
    <property type="match status" value="1"/>
</dbReference>
<keyword evidence="8" id="KW-0418">Kinase</keyword>
<dbReference type="InterPro" id="IPR008207">
    <property type="entry name" value="Sig_transdc_His_kin_Hpt_dom"/>
</dbReference>
<dbReference type="SMART" id="SM01231">
    <property type="entry name" value="H-kinase_dim"/>
    <property type="match status" value="1"/>
</dbReference>
<dbReference type="EC" id="2.7.13.3" evidence="2"/>
<keyword evidence="9" id="KW-0067">ATP-binding</keyword>
<dbReference type="CDD" id="cd16916">
    <property type="entry name" value="HATPase_CheA-like"/>
    <property type="match status" value="1"/>
</dbReference>
<evidence type="ECO:0000256" key="1">
    <source>
        <dbReference type="ARBA" id="ARBA00000085"/>
    </source>
</evidence>
<dbReference type="InterPro" id="IPR005467">
    <property type="entry name" value="His_kinase_dom"/>
</dbReference>
<accession>A0A2A4T2S0</accession>
<feature type="modified residue" description="Phosphohistidine" evidence="12">
    <location>
        <position position="45"/>
    </location>
</feature>
<dbReference type="PANTHER" id="PTHR43395:SF10">
    <property type="entry name" value="CHEMOTAXIS PROTEIN CHEA"/>
    <property type="match status" value="1"/>
</dbReference>
<dbReference type="Pfam" id="PF02895">
    <property type="entry name" value="H-kinase_dim"/>
    <property type="match status" value="1"/>
</dbReference>
<feature type="domain" description="HPt" evidence="15">
    <location>
        <begin position="1"/>
        <end position="102"/>
    </location>
</feature>
<dbReference type="CDD" id="cd00088">
    <property type="entry name" value="HPT"/>
    <property type="match status" value="1"/>
</dbReference>
<dbReference type="Gene3D" id="1.20.120.160">
    <property type="entry name" value="HPT domain"/>
    <property type="match status" value="1"/>
</dbReference>
<dbReference type="SUPFAM" id="SSF55874">
    <property type="entry name" value="ATPase domain of HSP90 chaperone/DNA topoisomerase II/histidine kinase"/>
    <property type="match status" value="1"/>
</dbReference>
<dbReference type="InterPro" id="IPR051315">
    <property type="entry name" value="Bact_Chemotaxis_CheA"/>
</dbReference>
<keyword evidence="6" id="KW-0808">Transferase</keyword>
<evidence type="ECO:0000256" key="9">
    <source>
        <dbReference type="ARBA" id="ARBA00022840"/>
    </source>
</evidence>
<evidence type="ECO:0000259" key="14">
    <source>
        <dbReference type="PROSITE" id="PS50851"/>
    </source>
</evidence>
<evidence type="ECO:0000256" key="5">
    <source>
        <dbReference type="ARBA" id="ARBA00022553"/>
    </source>
</evidence>
<evidence type="ECO:0000256" key="11">
    <source>
        <dbReference type="ARBA" id="ARBA00035100"/>
    </source>
</evidence>
<dbReference type="InterPro" id="IPR002545">
    <property type="entry name" value="CheW-lke_dom"/>
</dbReference>
<comment type="caution">
    <text evidence="16">The sequence shown here is derived from an EMBL/GenBank/DDBJ whole genome shotgun (WGS) entry which is preliminary data.</text>
</comment>
<keyword evidence="4" id="KW-0145">Chemotaxis</keyword>
<dbReference type="InterPro" id="IPR004105">
    <property type="entry name" value="CheA-like_dim"/>
</dbReference>
<dbReference type="PRINTS" id="PR00344">
    <property type="entry name" value="BCTRLSENSOR"/>
</dbReference>
<evidence type="ECO:0000259" key="15">
    <source>
        <dbReference type="PROSITE" id="PS50894"/>
    </source>
</evidence>
<reference evidence="17" key="1">
    <citation type="submission" date="2017-08" db="EMBL/GenBank/DDBJ databases">
        <title>A dynamic microbial community with high functional redundancy inhabits the cold, oxic subseafloor aquifer.</title>
        <authorList>
            <person name="Tully B.J."/>
            <person name="Wheat C.G."/>
            <person name="Glazer B.T."/>
            <person name="Huber J.A."/>
        </authorList>
    </citation>
    <scope>NUCLEOTIDE SEQUENCE [LARGE SCALE GENOMIC DNA]</scope>
</reference>
<dbReference type="GO" id="GO:0006935">
    <property type="term" value="P:chemotaxis"/>
    <property type="evidence" value="ECO:0007669"/>
    <property type="project" value="UniProtKB-KW"/>
</dbReference>
<dbReference type="FunFam" id="3.30.565.10:FF:000016">
    <property type="entry name" value="Chemotaxis protein CheA, putative"/>
    <property type="match status" value="1"/>
</dbReference>
<sequence>MNEQIIEAFLVESEELLSELEHYLLASEDNQDPEERVNALFRAAHTLKGSAGIVGVEVMEKFTHWMEHVLERVRTQEIPLDQKLTNLLLDGHDHLLELHQSVSEHQDPMLNQKIQNRELELIHSLQEYLPEEEGKQVESTVKTNEISNLWKIQIEFGESTFKDGFDPSSFITYLSKLGNLLSTTTDWSRIPNFENFDPEDCYLNVEILLQSEHEKAEIEDAFEFIREDSHITIMPPEEKERQYIETIHGLEESAIDRDIDRTKLGKVLVNSGAITQHELDDVLKNQQAKGDEQQAEKIGELLVQEGSLTQPVLKEALKKQEAILSKADKVRKTIRIDTEKLDELVNLVGELVITGASATERAQVLKDEEMIEITSMINRLVEDIRERSMQTRMVPIEATFNRFHKVIREINRDMGKQIQLKIQGEDAELDKNVIEKIVDPLLHLIRNAADHGIETPQERIRQGKNETGIIQLNAFHDSGSVVIEIKDDGKGISTEQVLAKAMEKGLVSSQQKLTREEILNLIFLPGFSTAEKVTKFSGRGVGMDVVKSNIEGLRGDIQLSSSPGEGSTFRIILPLTMAIIDGLLVGVGNSRYVIPLDFVMECISLPPEAHNATHQFVNLRGAALPYLWLRKLFQETNVQAAHQYIVVVKYSTQQAGLVVDQLFGEIQVVIKSLGRIYQDVPGISGATILGNGEVSLIVDIPRLILYAEKEQNKKAVSVKK</sequence>
<dbReference type="SMART" id="SM00073">
    <property type="entry name" value="HPT"/>
    <property type="match status" value="1"/>
</dbReference>
<evidence type="ECO:0000313" key="17">
    <source>
        <dbReference type="Proteomes" id="UP000218113"/>
    </source>
</evidence>
<dbReference type="AlphaFoldDB" id="A0A2A4T2S0"/>
<dbReference type="FunFam" id="2.30.30.40:FF:000048">
    <property type="entry name" value="Chemotaxis protein CheA, putative"/>
    <property type="match status" value="1"/>
</dbReference>
<evidence type="ECO:0000256" key="4">
    <source>
        <dbReference type="ARBA" id="ARBA00022500"/>
    </source>
</evidence>
<gene>
    <name evidence="16" type="ORF">COB67_07680</name>
</gene>
<dbReference type="InterPro" id="IPR036890">
    <property type="entry name" value="HATPase_C_sf"/>
</dbReference>
<dbReference type="SMART" id="SM00387">
    <property type="entry name" value="HATPase_c"/>
    <property type="match status" value="1"/>
</dbReference>
<keyword evidence="5 12" id="KW-0597">Phosphoprotein</keyword>
<dbReference type="PANTHER" id="PTHR43395">
    <property type="entry name" value="SENSOR HISTIDINE KINASE CHEA"/>
    <property type="match status" value="1"/>
</dbReference>
<dbReference type="PROSITE" id="PS50894">
    <property type="entry name" value="HPT"/>
    <property type="match status" value="1"/>
</dbReference>
<dbReference type="InterPro" id="IPR036641">
    <property type="entry name" value="HPT_dom_sf"/>
</dbReference>
<dbReference type="Proteomes" id="UP000218113">
    <property type="component" value="Unassembled WGS sequence"/>
</dbReference>
<keyword evidence="10" id="KW-0902">Two-component regulatory system</keyword>
<protein>
    <recommendedName>
        <fullName evidence="3">Chemotaxis protein CheA</fullName>
        <ecNumber evidence="2">2.7.13.3</ecNumber>
    </recommendedName>
</protein>
<dbReference type="Gene3D" id="1.10.287.560">
    <property type="entry name" value="Histidine kinase CheA-like, homodimeric domain"/>
    <property type="match status" value="1"/>
</dbReference>
<dbReference type="InterPro" id="IPR003594">
    <property type="entry name" value="HATPase_dom"/>
</dbReference>
<comment type="catalytic activity">
    <reaction evidence="1">
        <text>ATP + protein L-histidine = ADP + protein N-phospho-L-histidine.</text>
        <dbReference type="EC" id="2.7.13.3"/>
    </reaction>
</comment>
<dbReference type="GO" id="GO:0005737">
    <property type="term" value="C:cytoplasm"/>
    <property type="evidence" value="ECO:0007669"/>
    <property type="project" value="InterPro"/>
</dbReference>
<dbReference type="PROSITE" id="PS50109">
    <property type="entry name" value="HIS_KIN"/>
    <property type="match status" value="1"/>
</dbReference>
<evidence type="ECO:0000313" key="16">
    <source>
        <dbReference type="EMBL" id="PCI27863.1"/>
    </source>
</evidence>
<organism evidence="16 17">
    <name type="scientific">SAR324 cluster bacterium</name>
    <dbReference type="NCBI Taxonomy" id="2024889"/>
    <lineage>
        <taxon>Bacteria</taxon>
        <taxon>Deltaproteobacteria</taxon>
        <taxon>SAR324 cluster</taxon>
    </lineage>
</organism>
<dbReference type="Pfam" id="PF01584">
    <property type="entry name" value="CheW"/>
    <property type="match status" value="1"/>
</dbReference>
<dbReference type="Pfam" id="PF02518">
    <property type="entry name" value="HATPase_c"/>
    <property type="match status" value="1"/>
</dbReference>
<dbReference type="Gene3D" id="3.30.565.10">
    <property type="entry name" value="Histidine kinase-like ATPase, C-terminal domain"/>
    <property type="match status" value="1"/>
</dbReference>
<evidence type="ECO:0000256" key="10">
    <source>
        <dbReference type="ARBA" id="ARBA00023012"/>
    </source>
</evidence>
<feature type="domain" description="Histidine kinase" evidence="13">
    <location>
        <begin position="377"/>
        <end position="577"/>
    </location>
</feature>